<dbReference type="InterPro" id="IPR021520">
    <property type="entry name" value="Stealth_CR2"/>
</dbReference>
<dbReference type="InterPro" id="IPR031358">
    <property type="entry name" value="Stealth_CR1"/>
</dbReference>
<feature type="domain" description="Stealth protein CR2 conserved region 2" evidence="4">
    <location>
        <begin position="49"/>
        <end position="147"/>
    </location>
</feature>
<dbReference type="STRING" id="28092.WM40_14765"/>
<proteinExistence type="inferred from homology"/>
<dbReference type="InterPro" id="IPR047141">
    <property type="entry name" value="Stealth"/>
</dbReference>
<dbReference type="RefSeq" id="WP_046153235.1">
    <property type="nucleotide sequence ID" value="NZ_CADFGU010000007.1"/>
</dbReference>
<dbReference type="EMBL" id="LAQU01000015">
    <property type="protein sequence ID" value="KKB62795.1"/>
    <property type="molecule type" value="Genomic_DNA"/>
</dbReference>
<gene>
    <name evidence="6" type="ORF">WM40_14765</name>
</gene>
<evidence type="ECO:0000256" key="3">
    <source>
        <dbReference type="ARBA" id="ARBA00023169"/>
    </source>
</evidence>
<dbReference type="AlphaFoldDB" id="A0A0F5JYN9"/>
<protein>
    <submittedName>
        <fullName evidence="6">Exopolysaccharide phosphotransferase</fullName>
    </submittedName>
</protein>
<dbReference type="Proteomes" id="UP000033618">
    <property type="component" value="Unassembled WGS sequence"/>
</dbReference>
<dbReference type="GO" id="GO:0016772">
    <property type="term" value="F:transferase activity, transferring phosphorus-containing groups"/>
    <property type="evidence" value="ECO:0007669"/>
    <property type="project" value="InterPro"/>
</dbReference>
<evidence type="ECO:0000259" key="5">
    <source>
        <dbReference type="Pfam" id="PF17101"/>
    </source>
</evidence>
<dbReference type="OrthoDB" id="9776077at2"/>
<feature type="domain" description="Stealth protein CR1 conserved region 1" evidence="5">
    <location>
        <begin position="2"/>
        <end position="23"/>
    </location>
</feature>
<name>A0A0F5JYN9_9BURK</name>
<evidence type="ECO:0000313" key="6">
    <source>
        <dbReference type="EMBL" id="KKB62795.1"/>
    </source>
</evidence>
<sequence length="321" mass="36889">MPKIDIVYLWVDGRDAAWQHKRHDAFLAQQTAMPSDTTHHAPYGNVAGRYRDNGELRYNLRALSRFFPDHGNIFIVTDRQVPHWLLPARDIFVVDHATLIPAGRLPVFDSGNIESYVHRIPGLSEQFIYLNDDVFFGAPVMPRNWFDPFPALPCDLARINDGMTLQPEHLAPVNGAIMAGQWLKSRYSDYVQDARLFAHAPRALCRSILYDFEVIARDVFDAVRATTFRDWRVPPVITELLPRWMCHIGLGHRIERDTLYISSGDIDAERSWQILCARFGDLPFFCINDTCDNAPDNDPRLTRVADVLQHVLPTPSLYERH</sequence>
<dbReference type="Pfam" id="PF11380">
    <property type="entry name" value="Stealth_CR2"/>
    <property type="match status" value="1"/>
</dbReference>
<keyword evidence="2 6" id="KW-0808">Transferase</keyword>
<evidence type="ECO:0000256" key="1">
    <source>
        <dbReference type="ARBA" id="ARBA00007583"/>
    </source>
</evidence>
<comment type="similarity">
    <text evidence="1">Belongs to the stealth family.</text>
</comment>
<evidence type="ECO:0000259" key="4">
    <source>
        <dbReference type="Pfam" id="PF11380"/>
    </source>
</evidence>
<evidence type="ECO:0000313" key="7">
    <source>
        <dbReference type="Proteomes" id="UP000033618"/>
    </source>
</evidence>
<keyword evidence="3" id="KW-0270">Exopolysaccharide synthesis</keyword>
<dbReference type="GO" id="GO:0000271">
    <property type="term" value="P:polysaccharide biosynthetic process"/>
    <property type="evidence" value="ECO:0007669"/>
    <property type="project" value="UniProtKB-KW"/>
</dbReference>
<dbReference type="PATRIC" id="fig|28092.6.peg.3490"/>
<dbReference type="PANTHER" id="PTHR24045:SF0">
    <property type="entry name" value="N-ACETYLGLUCOSAMINE-1-PHOSPHOTRANSFERASE SUBUNITS ALPHA_BETA"/>
    <property type="match status" value="1"/>
</dbReference>
<keyword evidence="7" id="KW-1185">Reference proteome</keyword>
<comment type="caution">
    <text evidence="6">The sequence shown here is derived from an EMBL/GenBank/DDBJ whole genome shotgun (WGS) entry which is preliminary data.</text>
</comment>
<dbReference type="Pfam" id="PF17101">
    <property type="entry name" value="Stealth_CR1"/>
    <property type="match status" value="1"/>
</dbReference>
<evidence type="ECO:0000256" key="2">
    <source>
        <dbReference type="ARBA" id="ARBA00022679"/>
    </source>
</evidence>
<reference evidence="6 7" key="1">
    <citation type="submission" date="2015-03" db="EMBL/GenBank/DDBJ databases">
        <title>Draft Genome Sequence of Burkholderia andropogonis type strain ICMP2807, isolated from Sorghum bicolor.</title>
        <authorList>
            <person name="Lopes-Santos L."/>
            <person name="Castro D.B."/>
            <person name="Ottoboni L.M."/>
            <person name="Park D."/>
            <person name="Weirc B.S."/>
            <person name="Destefano S.A."/>
        </authorList>
    </citation>
    <scope>NUCLEOTIDE SEQUENCE [LARGE SCALE GENOMIC DNA]</scope>
    <source>
        <strain evidence="6 7">ICMP2807</strain>
    </source>
</reference>
<accession>A0A0F5JYN9</accession>
<organism evidence="6 7">
    <name type="scientific">Robbsia andropogonis</name>
    <dbReference type="NCBI Taxonomy" id="28092"/>
    <lineage>
        <taxon>Bacteria</taxon>
        <taxon>Pseudomonadati</taxon>
        <taxon>Pseudomonadota</taxon>
        <taxon>Betaproteobacteria</taxon>
        <taxon>Burkholderiales</taxon>
        <taxon>Burkholderiaceae</taxon>
        <taxon>Robbsia</taxon>
    </lineage>
</organism>
<dbReference type="PANTHER" id="PTHR24045">
    <property type="match status" value="1"/>
</dbReference>